<gene>
    <name evidence="2" type="ORF">SAMN05660462_02120</name>
</gene>
<evidence type="ECO:0000256" key="1">
    <source>
        <dbReference type="ARBA" id="ARBA00022795"/>
    </source>
</evidence>
<dbReference type="GO" id="GO:0044780">
    <property type="term" value="P:bacterial-type flagellum assembly"/>
    <property type="evidence" value="ECO:0007669"/>
    <property type="project" value="InterPro"/>
</dbReference>
<proteinExistence type="predicted"/>
<reference evidence="2 3" key="1">
    <citation type="submission" date="2016-10" db="EMBL/GenBank/DDBJ databases">
        <authorList>
            <person name="de Groot N.N."/>
        </authorList>
    </citation>
    <scope>NUCLEOTIDE SEQUENCE [LARGE SCALE GENOMIC DNA]</scope>
    <source>
        <strain evidence="2 3">DSM 21650</strain>
    </source>
</reference>
<organism evidence="2 3">
    <name type="scientific">Proteiniborus ethanoligenes</name>
    <dbReference type="NCBI Taxonomy" id="415015"/>
    <lineage>
        <taxon>Bacteria</taxon>
        <taxon>Bacillati</taxon>
        <taxon>Bacillota</taxon>
        <taxon>Clostridia</taxon>
        <taxon>Eubacteriales</taxon>
        <taxon>Proteiniborus</taxon>
    </lineage>
</organism>
<dbReference type="Gene3D" id="1.20.58.300">
    <property type="entry name" value="FlgN-like"/>
    <property type="match status" value="1"/>
</dbReference>
<dbReference type="Pfam" id="PF05130">
    <property type="entry name" value="FlgN"/>
    <property type="match status" value="1"/>
</dbReference>
<protein>
    <submittedName>
        <fullName evidence="2">FlgN protein</fullName>
    </submittedName>
</protein>
<dbReference type="InterPro" id="IPR007809">
    <property type="entry name" value="FlgN-like"/>
</dbReference>
<keyword evidence="3" id="KW-1185">Reference proteome</keyword>
<dbReference type="AlphaFoldDB" id="A0A1H3QZ11"/>
<name>A0A1H3QZ11_9FIRM</name>
<dbReference type="InterPro" id="IPR036679">
    <property type="entry name" value="FlgN-like_sf"/>
</dbReference>
<dbReference type="Proteomes" id="UP000198625">
    <property type="component" value="Unassembled WGS sequence"/>
</dbReference>
<accession>A0A1H3QZ11</accession>
<dbReference type="SUPFAM" id="SSF140566">
    <property type="entry name" value="FlgN-like"/>
    <property type="match status" value="1"/>
</dbReference>
<sequence length="156" mass="18085">MAENTIYDMVSIIEEKLELLKHILDVKPKQKEAIEKEDIDAIESSLSTIQKQISAIDQLDSIYADKLKELKDRVGVESIEELDHTKFPNTIALRDRIKEIRSVLEAIKIIDDENIALMNDKFQETKKKLKNLRKGQKVVKGYSSDHDETMFINERN</sequence>
<evidence type="ECO:0000313" key="3">
    <source>
        <dbReference type="Proteomes" id="UP000198625"/>
    </source>
</evidence>
<dbReference type="STRING" id="415015.SAMN05660462_02120"/>
<dbReference type="EMBL" id="FNQE01000023">
    <property type="protein sequence ID" value="SDZ17949.1"/>
    <property type="molecule type" value="Genomic_DNA"/>
</dbReference>
<keyword evidence="1" id="KW-1005">Bacterial flagellum biogenesis</keyword>
<evidence type="ECO:0000313" key="2">
    <source>
        <dbReference type="EMBL" id="SDZ17949.1"/>
    </source>
</evidence>